<organism evidence="8 9">
    <name type="scientific">Flavonifractor plautii 1_3_50AFAA</name>
    <dbReference type="NCBI Taxonomy" id="742738"/>
    <lineage>
        <taxon>Bacteria</taxon>
        <taxon>Bacillati</taxon>
        <taxon>Bacillota</taxon>
        <taxon>Clostridia</taxon>
        <taxon>Eubacteriales</taxon>
        <taxon>Oscillospiraceae</taxon>
        <taxon>Flavonifractor</taxon>
    </lineage>
</organism>
<dbReference type="InterPro" id="IPR020568">
    <property type="entry name" value="Ribosomal_Su5_D2-typ_SF"/>
</dbReference>
<dbReference type="PANTHER" id="PTHR33992">
    <property type="entry name" value="RIBONUCLEASE P PROTEIN COMPONENT"/>
    <property type="match status" value="1"/>
</dbReference>
<keyword evidence="5 6" id="KW-0694">RNA-binding</keyword>
<reference evidence="8 9" key="1">
    <citation type="submission" date="2011-08" db="EMBL/GenBank/DDBJ databases">
        <title>The Genome Sequence of Clostridium orbiscindens 1_3_50AFAA.</title>
        <authorList>
            <consortium name="The Broad Institute Genome Sequencing Platform"/>
            <person name="Earl A."/>
            <person name="Ward D."/>
            <person name="Feldgarden M."/>
            <person name="Gevers D."/>
            <person name="Daigneault M."/>
            <person name="Strauss J."/>
            <person name="Allen-Vercoe E."/>
            <person name="Young S.K."/>
            <person name="Zeng Q."/>
            <person name="Gargeya S."/>
            <person name="Fitzgerald M."/>
            <person name="Haas B."/>
            <person name="Abouelleil A."/>
            <person name="Alvarado L."/>
            <person name="Arachchi H.M."/>
            <person name="Berlin A."/>
            <person name="Brown A."/>
            <person name="Chapman S.B."/>
            <person name="Chen Z."/>
            <person name="Dunbar C."/>
            <person name="Freedman E."/>
            <person name="Gearin G."/>
            <person name="Gellesch M."/>
            <person name="Goldberg J."/>
            <person name="Griggs A."/>
            <person name="Gujja S."/>
            <person name="Heiman D."/>
            <person name="Howarth C."/>
            <person name="Larson L."/>
            <person name="Lui A."/>
            <person name="MacDonald P.J.P."/>
            <person name="Montmayeur A."/>
            <person name="Murphy C."/>
            <person name="Neiman D."/>
            <person name="Pearson M."/>
            <person name="Priest M."/>
            <person name="Roberts A."/>
            <person name="Saif S."/>
            <person name="Shea T."/>
            <person name="Shenoy N."/>
            <person name="Sisk P."/>
            <person name="Stolte C."/>
            <person name="Sykes S."/>
            <person name="Wortman J."/>
            <person name="Nusbaum C."/>
            <person name="Birren B."/>
        </authorList>
    </citation>
    <scope>NUCLEOTIDE SEQUENCE [LARGE SCALE GENOMIC DNA]</scope>
    <source>
        <strain evidence="8 9">1_3_50AFAA</strain>
    </source>
</reference>
<gene>
    <name evidence="6" type="primary">rnpA</name>
    <name evidence="8" type="ORF">HMPREF9460_00108</name>
</gene>
<dbReference type="EC" id="3.1.26.5" evidence="6 7"/>
<protein>
    <recommendedName>
        <fullName evidence="6 7">Ribonuclease P protein component</fullName>
        <shortName evidence="6">RNase P protein</shortName>
        <shortName evidence="6">RNaseP protein</shortName>
        <ecNumber evidence="6 7">3.1.26.5</ecNumber>
    </recommendedName>
    <alternativeName>
        <fullName evidence="6">Protein C5</fullName>
    </alternativeName>
</protein>
<evidence type="ECO:0000256" key="5">
    <source>
        <dbReference type="ARBA" id="ARBA00022884"/>
    </source>
</evidence>
<keyword evidence="1 6" id="KW-0819">tRNA processing</keyword>
<dbReference type="PANTHER" id="PTHR33992:SF1">
    <property type="entry name" value="RIBONUCLEASE P PROTEIN COMPONENT"/>
    <property type="match status" value="1"/>
</dbReference>
<evidence type="ECO:0000256" key="4">
    <source>
        <dbReference type="ARBA" id="ARBA00022801"/>
    </source>
</evidence>
<dbReference type="InterPro" id="IPR014721">
    <property type="entry name" value="Ribsml_uS5_D2-typ_fold_subgr"/>
</dbReference>
<sequence>MEHTVSLKLNHVFRRLYGRGKSAVNPCLAVYCRKNNLGYSRLGLTVGVKLGKAVVRNRTRRRIKEAYRIHEGAFLPGYDIVVVARVRAAHSRYRELERSLLSLADKLGLLRKEGA</sequence>
<dbReference type="AlphaFoldDB" id="A0A096BE94"/>
<proteinExistence type="inferred from homology"/>
<comment type="function">
    <text evidence="6">RNaseP catalyzes the removal of the 5'-leader sequence from pre-tRNA to produce the mature 5'-terminus. It can also cleave other RNA substrates such as 4.5S RNA. The protein component plays an auxiliary but essential role in vivo by binding to the 5'-leader sequence and broadening the substrate specificity of the ribozyme.</text>
</comment>
<evidence type="ECO:0000256" key="6">
    <source>
        <dbReference type="HAMAP-Rule" id="MF_00227"/>
    </source>
</evidence>
<comment type="caution">
    <text evidence="8">The sequence shown here is derived from an EMBL/GenBank/DDBJ whole genome shotgun (WGS) entry which is preliminary data.</text>
</comment>
<evidence type="ECO:0000256" key="1">
    <source>
        <dbReference type="ARBA" id="ARBA00022694"/>
    </source>
</evidence>
<keyword evidence="4 6" id="KW-0378">Hydrolase</keyword>
<dbReference type="SUPFAM" id="SSF54211">
    <property type="entry name" value="Ribosomal protein S5 domain 2-like"/>
    <property type="match status" value="1"/>
</dbReference>
<keyword evidence="3 6" id="KW-0255">Endonuclease</keyword>
<accession>A0A096BE94</accession>
<dbReference type="NCBIfam" id="TIGR00188">
    <property type="entry name" value="rnpA"/>
    <property type="match status" value="1"/>
</dbReference>
<dbReference type="HAMAP" id="MF_00227">
    <property type="entry name" value="RNase_P"/>
    <property type="match status" value="1"/>
</dbReference>
<dbReference type="PATRIC" id="fig|742738.3.peg.114"/>
<dbReference type="Proteomes" id="UP000029585">
    <property type="component" value="Unassembled WGS sequence"/>
</dbReference>
<dbReference type="GO" id="GO:0001682">
    <property type="term" value="P:tRNA 5'-leader removal"/>
    <property type="evidence" value="ECO:0007669"/>
    <property type="project" value="UniProtKB-UniRule"/>
</dbReference>
<evidence type="ECO:0000256" key="2">
    <source>
        <dbReference type="ARBA" id="ARBA00022722"/>
    </source>
</evidence>
<evidence type="ECO:0000313" key="8">
    <source>
        <dbReference type="EMBL" id="KGF57470.1"/>
    </source>
</evidence>
<evidence type="ECO:0000256" key="3">
    <source>
        <dbReference type="ARBA" id="ARBA00022759"/>
    </source>
</evidence>
<evidence type="ECO:0000256" key="7">
    <source>
        <dbReference type="NCBIfam" id="TIGR00188"/>
    </source>
</evidence>
<dbReference type="RefSeq" id="WP_021629987.1">
    <property type="nucleotide sequence ID" value="NZ_KN174161.1"/>
</dbReference>
<dbReference type="Pfam" id="PF00825">
    <property type="entry name" value="Ribonuclease_P"/>
    <property type="match status" value="1"/>
</dbReference>
<dbReference type="EMBL" id="ADLO01000004">
    <property type="protein sequence ID" value="KGF57470.1"/>
    <property type="molecule type" value="Genomic_DNA"/>
</dbReference>
<name>A0A096BE94_FLAPL</name>
<dbReference type="InterPro" id="IPR000100">
    <property type="entry name" value="RNase_P"/>
</dbReference>
<dbReference type="GO" id="GO:0000049">
    <property type="term" value="F:tRNA binding"/>
    <property type="evidence" value="ECO:0007669"/>
    <property type="project" value="UniProtKB-UniRule"/>
</dbReference>
<keyword evidence="9" id="KW-1185">Reference proteome</keyword>
<keyword evidence="2 6" id="KW-0540">Nuclease</keyword>
<comment type="similarity">
    <text evidence="6">Belongs to the RnpA family.</text>
</comment>
<dbReference type="GO" id="GO:0042781">
    <property type="term" value="F:3'-tRNA processing endoribonuclease activity"/>
    <property type="evidence" value="ECO:0007669"/>
    <property type="project" value="TreeGrafter"/>
</dbReference>
<dbReference type="GO" id="GO:0004526">
    <property type="term" value="F:ribonuclease P activity"/>
    <property type="evidence" value="ECO:0007669"/>
    <property type="project" value="UniProtKB-UniRule"/>
</dbReference>
<dbReference type="eggNOG" id="COG0594">
    <property type="taxonomic scope" value="Bacteria"/>
</dbReference>
<dbReference type="Gene3D" id="3.30.230.10">
    <property type="match status" value="1"/>
</dbReference>
<comment type="subunit">
    <text evidence="6">Consists of a catalytic RNA component (M1 or rnpB) and a protein subunit.</text>
</comment>
<dbReference type="GO" id="GO:0030677">
    <property type="term" value="C:ribonuclease P complex"/>
    <property type="evidence" value="ECO:0007669"/>
    <property type="project" value="TreeGrafter"/>
</dbReference>
<comment type="catalytic activity">
    <reaction evidence="6">
        <text>Endonucleolytic cleavage of RNA, removing 5'-extranucleotides from tRNA precursor.</text>
        <dbReference type="EC" id="3.1.26.5"/>
    </reaction>
</comment>
<evidence type="ECO:0000313" key="9">
    <source>
        <dbReference type="Proteomes" id="UP000029585"/>
    </source>
</evidence>
<dbReference type="HOGENOM" id="CLU_117179_9_4_9"/>